<dbReference type="GO" id="GO:0005975">
    <property type="term" value="P:carbohydrate metabolic process"/>
    <property type="evidence" value="ECO:0007669"/>
    <property type="project" value="InterPro"/>
</dbReference>
<dbReference type="PROSITE" id="PS50941">
    <property type="entry name" value="CHIT_BIND_I_2"/>
    <property type="match status" value="1"/>
</dbReference>
<evidence type="ECO:0000256" key="1">
    <source>
        <dbReference type="ARBA" id="ARBA00009373"/>
    </source>
</evidence>
<dbReference type="PIRSF" id="PIRSF001060">
    <property type="entry name" value="Endochitinase"/>
    <property type="match status" value="1"/>
</dbReference>
<evidence type="ECO:0000259" key="8">
    <source>
        <dbReference type="PROSITE" id="PS50941"/>
    </source>
</evidence>
<sequence length="245" mass="26424">MAPSTRKCQLVIVLLGILVAGALPSYIVAQNCGCAANECCSRWGFCGTGNDYCNTGCQEGPCFAPAPTNDVSVPDIVTPEFFGGILDQANSSCVGKSFYSRDVFLEALSSYSRFGRIGSVDDSRREIAAFFAHVTHETGRYYGRGPIQLSWNYNYGPAGESIGFDGLNSPEVVANDPLISFKTALWYWMNFVQPVISQGFGETIRAINGALECDGGNSATVQARVRYYTDYCNQLGVAPGDNLTC</sequence>
<dbReference type="PANTHER" id="PTHR22595:SF193">
    <property type="entry name" value="ENDOCHITINASE EP3"/>
    <property type="match status" value="1"/>
</dbReference>
<evidence type="ECO:0000256" key="4">
    <source>
        <dbReference type="PIRSR" id="PIRSR001060-1"/>
    </source>
</evidence>
<dbReference type="PROSITE" id="PS00773">
    <property type="entry name" value="CHITINASE_19_1"/>
    <property type="match status" value="1"/>
</dbReference>
<dbReference type="AlphaFoldDB" id="A0A8T2WI08"/>
<keyword evidence="2 6" id="KW-0147">Chitin-binding</keyword>
<feature type="disulfide bond" evidence="5 6">
    <location>
        <begin position="34"/>
        <end position="46"/>
    </location>
</feature>
<feature type="signal peptide" evidence="7">
    <location>
        <begin position="1"/>
        <end position="29"/>
    </location>
</feature>
<dbReference type="EMBL" id="JACEGQ020000019">
    <property type="protein sequence ID" value="KAH8480194.1"/>
    <property type="molecule type" value="Genomic_DNA"/>
</dbReference>
<dbReference type="CDD" id="cd00325">
    <property type="entry name" value="chitinase_GH19"/>
    <property type="match status" value="1"/>
</dbReference>
<keyword evidence="3 5" id="KW-1015">Disulfide bond</keyword>
<dbReference type="GO" id="GO:0006032">
    <property type="term" value="P:chitin catabolic process"/>
    <property type="evidence" value="ECO:0007669"/>
    <property type="project" value="InterPro"/>
</dbReference>
<dbReference type="PROSITE" id="PS00026">
    <property type="entry name" value="CHIT_BIND_I_1"/>
    <property type="match status" value="1"/>
</dbReference>
<dbReference type="FunFam" id="3.30.60.10:FF:000003">
    <property type="entry name" value="Class IV chitinase"/>
    <property type="match status" value="1"/>
</dbReference>
<feature type="domain" description="Chitin-binding type-1" evidence="8">
    <location>
        <begin position="29"/>
        <end position="64"/>
    </location>
</feature>
<feature type="active site" description="Proton donor" evidence="4">
    <location>
        <position position="137"/>
    </location>
</feature>
<evidence type="ECO:0000313" key="9">
    <source>
        <dbReference type="EMBL" id="KAH8480194.1"/>
    </source>
</evidence>
<evidence type="ECO:0000313" key="10">
    <source>
        <dbReference type="Proteomes" id="UP000807159"/>
    </source>
</evidence>
<comment type="caution">
    <text evidence="9">The sequence shown here is derived from an EMBL/GenBank/DDBJ whole genome shotgun (WGS) entry which is preliminary data.</text>
</comment>
<protein>
    <recommendedName>
        <fullName evidence="8">Chitin-binding type-1 domain-containing protein</fullName>
    </recommendedName>
</protein>
<dbReference type="GO" id="GO:0004568">
    <property type="term" value="F:chitinase activity"/>
    <property type="evidence" value="ECO:0007669"/>
    <property type="project" value="InterPro"/>
</dbReference>
<dbReference type="GO" id="GO:0008061">
    <property type="term" value="F:chitin binding"/>
    <property type="evidence" value="ECO:0007669"/>
    <property type="project" value="UniProtKB-UniRule"/>
</dbReference>
<evidence type="ECO:0000256" key="2">
    <source>
        <dbReference type="ARBA" id="ARBA00022669"/>
    </source>
</evidence>
<dbReference type="SMART" id="SM00270">
    <property type="entry name" value="ChtBD1"/>
    <property type="match status" value="1"/>
</dbReference>
<dbReference type="InterPro" id="IPR023346">
    <property type="entry name" value="Lysozyme-like_dom_sf"/>
</dbReference>
<feature type="chain" id="PRO_5035784205" description="Chitin-binding type-1 domain-containing protein" evidence="7">
    <location>
        <begin position="30"/>
        <end position="245"/>
    </location>
</feature>
<feature type="disulfide bond" evidence="5 6">
    <location>
        <begin position="39"/>
        <end position="53"/>
    </location>
</feature>
<dbReference type="SUPFAM" id="SSF57016">
    <property type="entry name" value="Plant lectins/antimicrobial peptides"/>
    <property type="match status" value="1"/>
</dbReference>
<keyword evidence="10" id="KW-1185">Reference proteome</keyword>
<dbReference type="GO" id="GO:0016998">
    <property type="term" value="P:cell wall macromolecule catabolic process"/>
    <property type="evidence" value="ECO:0007669"/>
    <property type="project" value="InterPro"/>
</dbReference>
<dbReference type="Pfam" id="PF00182">
    <property type="entry name" value="Glyco_hydro_19"/>
    <property type="match status" value="3"/>
</dbReference>
<accession>A0A8T2WI08</accession>
<dbReference type="InterPro" id="IPR001002">
    <property type="entry name" value="Chitin-bd_1"/>
</dbReference>
<keyword evidence="7" id="KW-0732">Signal</keyword>
<reference evidence="9" key="1">
    <citation type="journal article" date="2021" name="J. Hered.">
        <title>Genome Assembly of Salicaceae Populus deltoides (Eastern Cottonwood) I-69 Based on Nanopore Sequencing and Hi-C Technologies.</title>
        <authorList>
            <person name="Bai S."/>
            <person name="Wu H."/>
            <person name="Zhang J."/>
            <person name="Pan Z."/>
            <person name="Zhao W."/>
            <person name="Li Z."/>
            <person name="Tong C."/>
        </authorList>
    </citation>
    <scope>NUCLEOTIDE SEQUENCE</scope>
    <source>
        <tissue evidence="9">Leaf</tissue>
    </source>
</reference>
<dbReference type="Pfam" id="PF00187">
    <property type="entry name" value="Chitin_bind_1"/>
    <property type="match status" value="1"/>
</dbReference>
<evidence type="ECO:0000256" key="7">
    <source>
        <dbReference type="SAM" id="SignalP"/>
    </source>
</evidence>
<dbReference type="InterPro" id="IPR000726">
    <property type="entry name" value="Glyco_hydro_19_cat"/>
</dbReference>
<dbReference type="Gene3D" id="3.30.60.10">
    <property type="entry name" value="Endochitinase-like"/>
    <property type="match status" value="1"/>
</dbReference>
<feature type="disulfide bond" evidence="5">
    <location>
        <begin position="213"/>
        <end position="245"/>
    </location>
</feature>
<proteinExistence type="inferred from homology"/>
<comment type="similarity">
    <text evidence="1">Belongs to the glycosyl hydrolase 19 family. Chitinase class I subfamily.</text>
</comment>
<evidence type="ECO:0000256" key="6">
    <source>
        <dbReference type="PROSITE-ProRule" id="PRU00261"/>
    </source>
</evidence>
<dbReference type="SUPFAM" id="SSF53955">
    <property type="entry name" value="Lysozyme-like"/>
    <property type="match status" value="1"/>
</dbReference>
<dbReference type="Gene3D" id="1.10.530.10">
    <property type="match status" value="1"/>
</dbReference>
<gene>
    <name evidence="9" type="ORF">H0E87_030442</name>
</gene>
<name>A0A8T2WI08_POPDE</name>
<dbReference type="Proteomes" id="UP000807159">
    <property type="component" value="Chromosome 19"/>
</dbReference>
<dbReference type="InterPro" id="IPR036861">
    <property type="entry name" value="Endochitinase-like_sf"/>
</dbReference>
<dbReference type="PROSITE" id="PS00774">
    <property type="entry name" value="CHITINASE_19_2"/>
    <property type="match status" value="1"/>
</dbReference>
<dbReference type="InterPro" id="IPR016283">
    <property type="entry name" value="Glyco_hydro_19"/>
</dbReference>
<evidence type="ECO:0000256" key="3">
    <source>
        <dbReference type="ARBA" id="ARBA00023157"/>
    </source>
</evidence>
<dbReference type="CDD" id="cd00035">
    <property type="entry name" value="ChtBD1"/>
    <property type="match status" value="1"/>
</dbReference>
<evidence type="ECO:0000256" key="5">
    <source>
        <dbReference type="PIRSR" id="PIRSR001060-2"/>
    </source>
</evidence>
<dbReference type="InterPro" id="IPR018371">
    <property type="entry name" value="Chitin-binding_1_CS"/>
</dbReference>
<organism evidence="9 10">
    <name type="scientific">Populus deltoides</name>
    <name type="common">Eastern poplar</name>
    <name type="synonym">Eastern cottonwood</name>
    <dbReference type="NCBI Taxonomy" id="3696"/>
    <lineage>
        <taxon>Eukaryota</taxon>
        <taxon>Viridiplantae</taxon>
        <taxon>Streptophyta</taxon>
        <taxon>Embryophyta</taxon>
        <taxon>Tracheophyta</taxon>
        <taxon>Spermatophyta</taxon>
        <taxon>Magnoliopsida</taxon>
        <taxon>eudicotyledons</taxon>
        <taxon>Gunneridae</taxon>
        <taxon>Pentapetalae</taxon>
        <taxon>rosids</taxon>
        <taxon>fabids</taxon>
        <taxon>Malpighiales</taxon>
        <taxon>Salicaceae</taxon>
        <taxon>Saliceae</taxon>
        <taxon>Populus</taxon>
    </lineage>
</organism>
<dbReference type="PANTHER" id="PTHR22595">
    <property type="entry name" value="CHITINASE-RELATED"/>
    <property type="match status" value="1"/>
</dbReference>
<dbReference type="Gene3D" id="3.30.20.10">
    <property type="entry name" value="Endochitinase, domain 2"/>
    <property type="match status" value="1"/>
</dbReference>
<comment type="caution">
    <text evidence="6">Lacks conserved residue(s) required for the propagation of feature annotation.</text>
</comment>